<feature type="region of interest" description="Disordered" evidence="1">
    <location>
        <begin position="314"/>
        <end position="350"/>
    </location>
</feature>
<dbReference type="SUPFAM" id="SSF51126">
    <property type="entry name" value="Pectin lyase-like"/>
    <property type="match status" value="1"/>
</dbReference>
<feature type="compositionally biased region" description="Acidic residues" evidence="1">
    <location>
        <begin position="319"/>
        <end position="334"/>
    </location>
</feature>
<dbReference type="RefSeq" id="WP_015762972.1">
    <property type="nucleotide sequence ID" value="NZ_CP039375.1"/>
</dbReference>
<proteinExistence type="predicted"/>
<name>A0A4D6KNQ7_9EURY</name>
<dbReference type="GeneID" id="42179917"/>
<accession>A0A4D6KNQ7</accession>
<evidence type="ECO:0000256" key="1">
    <source>
        <dbReference type="SAM" id="MobiDB-lite"/>
    </source>
</evidence>
<reference evidence="2 3" key="2">
    <citation type="submission" date="2019-04" db="EMBL/GenBank/DDBJ databases">
        <authorList>
            <person name="Yang S."/>
            <person name="Wei W."/>
        </authorList>
    </citation>
    <scope>NUCLEOTIDE SEQUENCE [LARGE SCALE GENOMIC DNA]</scope>
    <source>
        <strain evidence="3">ZP60</strain>
    </source>
</reference>
<dbReference type="KEGG" id="halz:E5139_13215"/>
<dbReference type="EMBL" id="CP039375">
    <property type="protein sequence ID" value="QCD66556.1"/>
    <property type="molecule type" value="Genomic_DNA"/>
</dbReference>
<reference evidence="2 3" key="1">
    <citation type="submission" date="2019-04" db="EMBL/GenBank/DDBJ databases">
        <title>Complete genome sequence of Arthrobacter sp. ZXY-2 associated with effective atrazine degradation and salt adaptation.</title>
        <authorList>
            <person name="Zhao X."/>
        </authorList>
    </citation>
    <scope>NUCLEOTIDE SEQUENCE [LARGE SCALE GENOMIC DNA]</scope>
    <source>
        <strain evidence="3">ZP60</strain>
    </source>
</reference>
<organism evidence="2 3">
    <name type="scientific">Halomicrobium mukohataei</name>
    <dbReference type="NCBI Taxonomy" id="57705"/>
    <lineage>
        <taxon>Archaea</taxon>
        <taxon>Methanobacteriati</taxon>
        <taxon>Methanobacteriota</taxon>
        <taxon>Stenosarchaea group</taxon>
        <taxon>Halobacteria</taxon>
        <taxon>Halobacteriales</taxon>
        <taxon>Haloarculaceae</taxon>
        <taxon>Halomicrobium</taxon>
    </lineage>
</organism>
<gene>
    <name evidence="2" type="ORF">E5139_13215</name>
</gene>
<protein>
    <recommendedName>
        <fullName evidence="4">Right handed beta helix domain-containing protein</fullName>
    </recommendedName>
</protein>
<evidence type="ECO:0000313" key="2">
    <source>
        <dbReference type="EMBL" id="QCD66556.1"/>
    </source>
</evidence>
<sequence length="650" mass="68357">MADEQSDRTDSKTTLLGRRDALKVLGGTALVGMGVGSATGQSETESFVIDASEATWSYVIETTGDVTRVPTDGDVDDSISDGTIQGTVSSGLAAYELTGDVTALTMDGPSTFSFGPDAGGQLRERHEIAISSPTEVAYELTTTGEITKLTDVGKLSAETENDVITQNDDGTYTVEGYTGNGYGDSYEFPGSVVAFSPKDADANVTLDGDSISPYDLVGEDEPSQTLAVVSQTEVSYEFTVDGSVEKVLDAGRNSAETENDVIAENDDGTYAVAGYTGNGYGDSYEITGEVSDFAPVEGDYTLYLDGDQIALSELTGQESTDDSTDSTDDGDSDDSTASTSPVIGGGDGYADAVEPAQATVTVDSVSELVDALGSATSGDVVYVDGSAELDLGSRDITVPAGVTLASDRGVDGAAGGHLYTTSVMWPLVYVSGGARVTGLRVSGPSYSYREYDADAVDMGLRVTGSGVEIDNNEIWGFTHAAVRPAGDTHVHHNHIHHNPMDGLGYGVSTTSGQPLIEYNEFNYNRHSIASGGGNGYVARYNYFGSAAVDHVMDMHRPGGTTIEIHHNTVEAVTHVQDSGRTEAVAIRGTPSDVADIHGNWFYNPNEPKPTPEGWDGSAITQVHTSDWQNVEFWNNHYGSDEPAPDIGCPR</sequence>
<dbReference type="OMA" id="NDEPRTA"/>
<dbReference type="Proteomes" id="UP000297053">
    <property type="component" value="Chromosome"/>
</dbReference>
<evidence type="ECO:0000313" key="3">
    <source>
        <dbReference type="Proteomes" id="UP000297053"/>
    </source>
</evidence>
<dbReference type="InterPro" id="IPR011050">
    <property type="entry name" value="Pectin_lyase_fold/virulence"/>
</dbReference>
<evidence type="ECO:0008006" key="4">
    <source>
        <dbReference type="Google" id="ProtNLM"/>
    </source>
</evidence>
<dbReference type="AlphaFoldDB" id="A0A4D6KNQ7"/>